<evidence type="ECO:0000313" key="2">
    <source>
        <dbReference type="Proteomes" id="UP000184147"/>
    </source>
</evidence>
<accession>A0A1M5F3B8</accession>
<protein>
    <submittedName>
        <fullName evidence="1">Uncharacterized protein</fullName>
    </submittedName>
</protein>
<sequence>MENGTEIKQPLTATSRYGSNFFASTLFSRPERSERCVAKNFYLSGRKNFRLDRHSRLAAER</sequence>
<organism evidence="1 2">
    <name type="scientific">Flavobacterium fontis</name>
    <dbReference type="NCBI Taxonomy" id="1124188"/>
    <lineage>
        <taxon>Bacteria</taxon>
        <taxon>Pseudomonadati</taxon>
        <taxon>Bacteroidota</taxon>
        <taxon>Flavobacteriia</taxon>
        <taxon>Flavobacteriales</taxon>
        <taxon>Flavobacteriaceae</taxon>
        <taxon>Flavobacterium</taxon>
    </lineage>
</organism>
<reference evidence="1 2" key="1">
    <citation type="submission" date="2016-11" db="EMBL/GenBank/DDBJ databases">
        <authorList>
            <person name="Jaros S."/>
            <person name="Januszkiewicz K."/>
            <person name="Wedrychowicz H."/>
        </authorList>
    </citation>
    <scope>NUCLEOTIDE SEQUENCE [LARGE SCALE GENOMIC DNA]</scope>
    <source>
        <strain evidence="1 2">DSM 25660</strain>
    </source>
</reference>
<proteinExistence type="predicted"/>
<dbReference type="Proteomes" id="UP000184147">
    <property type="component" value="Unassembled WGS sequence"/>
</dbReference>
<gene>
    <name evidence="1" type="ORF">SAMN05444377_1285</name>
</gene>
<keyword evidence="2" id="KW-1185">Reference proteome</keyword>
<dbReference type="AlphaFoldDB" id="A0A1M5F3B8"/>
<name>A0A1M5F3B8_9FLAO</name>
<dbReference type="STRING" id="1124188.SAMN05444377_1285"/>
<dbReference type="EMBL" id="FQVQ01000028">
    <property type="protein sequence ID" value="SHF86033.1"/>
    <property type="molecule type" value="Genomic_DNA"/>
</dbReference>
<evidence type="ECO:0000313" key="1">
    <source>
        <dbReference type="EMBL" id="SHF86033.1"/>
    </source>
</evidence>